<comment type="cofactor">
    <cofactor evidence="1">
        <name>FAD</name>
        <dbReference type="ChEBI" id="CHEBI:57692"/>
    </cofactor>
</comment>
<dbReference type="Pfam" id="PF13450">
    <property type="entry name" value="NAD_binding_8"/>
    <property type="match status" value="1"/>
</dbReference>
<feature type="compositionally biased region" description="Low complexity" evidence="7">
    <location>
        <begin position="34"/>
        <end position="44"/>
    </location>
</feature>
<sequence>MSPQGKEVSPRGKFGAAITGKTGSEDGPEPKEPAVTTSATTAAARPGDNGVEHLDVLIVGAGLSGVGAAWRLRREHPGRTIAILEARDAIGGTWDLFRYPGVRSDSDMFTLSYPFRPWRGEHSIATGESIRDYIRDTAAETGIERLIRFRTRVVGASWSSADARWTVRTEVAEADGTTSSRTCTCSFLFLCTGYYSYDHGHQPEFPGRDDFAGRFVHPQFWPVDLDHSGKRVVVIGSGATAVTLVPAMAETAAHVTMLQRSPSYVAALPGVDKLADLARRRLPADLAHRLVRAKNVLFSQAFYQLARRRPTQVRKALRDLALRFLDPTAVDEHFTPAYDPWDQRLCLAPDGDFYRAIADAKATVVTERIDRFVESGIRLASGKVLEADIIVSATGLDMLAFGGVELTVDGRHVDPGATVAYRGLMLGDVPNLAFSIGYVNASWTLRSDLAARYVCRLLGHMDRRGWAVATPTPKDVGRQRPLLDLTSGYALRGAGRFPKQGERGPWTVRSNYPAELLSLPRADLRRDMTFAPRATARRAQPAEVTA</sequence>
<dbReference type="InterPro" id="IPR036188">
    <property type="entry name" value="FAD/NAD-bd_sf"/>
</dbReference>
<reference evidence="8" key="1">
    <citation type="submission" date="2021-04" db="EMBL/GenBank/DDBJ databases">
        <title>Pseudonocardia sp. nov., isolated from sandy soil of mangrove forest.</title>
        <authorList>
            <person name="Zan Z."/>
            <person name="Huang R."/>
            <person name="Liu W."/>
        </authorList>
    </citation>
    <scope>NUCLEOTIDE SEQUENCE</scope>
    <source>
        <strain evidence="8">S2-4</strain>
    </source>
</reference>
<evidence type="ECO:0000256" key="1">
    <source>
        <dbReference type="ARBA" id="ARBA00001974"/>
    </source>
</evidence>
<organism evidence="8 9">
    <name type="scientific">Pseudonocardia humida</name>
    <dbReference type="NCBI Taxonomy" id="2800819"/>
    <lineage>
        <taxon>Bacteria</taxon>
        <taxon>Bacillati</taxon>
        <taxon>Actinomycetota</taxon>
        <taxon>Actinomycetes</taxon>
        <taxon>Pseudonocardiales</taxon>
        <taxon>Pseudonocardiaceae</taxon>
        <taxon>Pseudonocardia</taxon>
    </lineage>
</organism>
<name>A0ABT1ADJ9_9PSEU</name>
<proteinExistence type="inferred from homology"/>
<keyword evidence="5" id="KW-0560">Oxidoreductase</keyword>
<dbReference type="Pfam" id="PF00743">
    <property type="entry name" value="FMO-like"/>
    <property type="match status" value="1"/>
</dbReference>
<protein>
    <submittedName>
        <fullName evidence="8">NAD(P)/FAD-dependent oxidoreductase</fullName>
    </submittedName>
</protein>
<keyword evidence="9" id="KW-1185">Reference proteome</keyword>
<feature type="region of interest" description="Disordered" evidence="7">
    <location>
        <begin position="1"/>
        <end position="47"/>
    </location>
</feature>
<comment type="caution">
    <text evidence="8">The sequence shown here is derived from an EMBL/GenBank/DDBJ whole genome shotgun (WGS) entry which is preliminary data.</text>
</comment>
<dbReference type="SUPFAM" id="SSF51905">
    <property type="entry name" value="FAD/NAD(P)-binding domain"/>
    <property type="match status" value="1"/>
</dbReference>
<keyword evidence="4" id="KW-0274">FAD</keyword>
<dbReference type="PANTHER" id="PTHR43872:SF1">
    <property type="entry name" value="MONOOXYGENASE, PUTATIVE (AFU_ORTHOLOGUE AFUA_8G02570)-RELATED"/>
    <property type="match status" value="1"/>
</dbReference>
<dbReference type="PRINTS" id="PR00411">
    <property type="entry name" value="PNDRDTASEI"/>
</dbReference>
<accession>A0ABT1ADJ9</accession>
<keyword evidence="3" id="KW-0285">Flavoprotein</keyword>
<dbReference type="Gene3D" id="3.50.50.60">
    <property type="entry name" value="FAD/NAD(P)-binding domain"/>
    <property type="match status" value="2"/>
</dbReference>
<evidence type="ECO:0000256" key="6">
    <source>
        <dbReference type="ARBA" id="ARBA00023033"/>
    </source>
</evidence>
<evidence type="ECO:0000256" key="7">
    <source>
        <dbReference type="SAM" id="MobiDB-lite"/>
    </source>
</evidence>
<gene>
    <name evidence="8" type="ORF">KDL28_39455</name>
</gene>
<evidence type="ECO:0000256" key="4">
    <source>
        <dbReference type="ARBA" id="ARBA00022827"/>
    </source>
</evidence>
<evidence type="ECO:0000256" key="3">
    <source>
        <dbReference type="ARBA" id="ARBA00022630"/>
    </source>
</evidence>
<evidence type="ECO:0000313" key="9">
    <source>
        <dbReference type="Proteomes" id="UP001165283"/>
    </source>
</evidence>
<evidence type="ECO:0000313" key="8">
    <source>
        <dbReference type="EMBL" id="MCO1661140.1"/>
    </source>
</evidence>
<dbReference type="InterPro" id="IPR020946">
    <property type="entry name" value="Flavin_mOase-like"/>
</dbReference>
<evidence type="ECO:0000256" key="5">
    <source>
        <dbReference type="ARBA" id="ARBA00023002"/>
    </source>
</evidence>
<dbReference type="PANTHER" id="PTHR43872">
    <property type="entry name" value="MONOOXYGENASE, PUTATIVE (AFU_ORTHOLOGUE AFUA_8G02570)-RELATED"/>
    <property type="match status" value="1"/>
</dbReference>
<dbReference type="Proteomes" id="UP001165283">
    <property type="component" value="Unassembled WGS sequence"/>
</dbReference>
<dbReference type="InterPro" id="IPR051820">
    <property type="entry name" value="FAD-binding_MO"/>
</dbReference>
<dbReference type="EMBL" id="JAGSOV010000110">
    <property type="protein sequence ID" value="MCO1661140.1"/>
    <property type="molecule type" value="Genomic_DNA"/>
</dbReference>
<comment type="similarity">
    <text evidence="2">Belongs to the FAD-binding monooxygenase family.</text>
</comment>
<keyword evidence="6" id="KW-0503">Monooxygenase</keyword>
<evidence type="ECO:0000256" key="2">
    <source>
        <dbReference type="ARBA" id="ARBA00010139"/>
    </source>
</evidence>